<protein>
    <submittedName>
        <fullName evidence="2">Putative DNA binding, helix-turn-helix domain containing protein</fullName>
    </submittedName>
</protein>
<dbReference type="AlphaFoldDB" id="A0A6H1ZI66"/>
<name>A0A6H1ZI66_9ZZZZ</name>
<proteinExistence type="predicted"/>
<gene>
    <name evidence="2" type="ORF">TM448A00633_0009</name>
</gene>
<dbReference type="EMBL" id="MT144037">
    <property type="protein sequence ID" value="QJA47254.1"/>
    <property type="molecule type" value="Genomic_DNA"/>
</dbReference>
<sequence length="74" mass="8012">MSDIPPKLLTSQEAAEVLNVSNSWMAQSRLTGKGPSFICVGARRLYAPDDLSAWMASKRRQSTSQISVEAGASR</sequence>
<dbReference type="Pfam" id="PF12728">
    <property type="entry name" value="HTH_17"/>
    <property type="match status" value="1"/>
</dbReference>
<feature type="domain" description="Helix-turn-helix" evidence="1">
    <location>
        <begin position="8"/>
        <end position="58"/>
    </location>
</feature>
<evidence type="ECO:0000259" key="1">
    <source>
        <dbReference type="Pfam" id="PF12728"/>
    </source>
</evidence>
<reference evidence="2" key="1">
    <citation type="submission" date="2020-03" db="EMBL/GenBank/DDBJ databases">
        <title>The deep terrestrial virosphere.</title>
        <authorList>
            <person name="Holmfeldt K."/>
            <person name="Nilsson E."/>
            <person name="Simone D."/>
            <person name="Lopez-Fernandez M."/>
            <person name="Wu X."/>
            <person name="de Brujin I."/>
            <person name="Lundin D."/>
            <person name="Andersson A."/>
            <person name="Bertilsson S."/>
            <person name="Dopson M."/>
        </authorList>
    </citation>
    <scope>NUCLEOTIDE SEQUENCE</scope>
    <source>
        <strain evidence="2">TM448A00633</strain>
    </source>
</reference>
<organism evidence="2">
    <name type="scientific">viral metagenome</name>
    <dbReference type="NCBI Taxonomy" id="1070528"/>
    <lineage>
        <taxon>unclassified sequences</taxon>
        <taxon>metagenomes</taxon>
        <taxon>organismal metagenomes</taxon>
    </lineage>
</organism>
<dbReference type="InterPro" id="IPR041657">
    <property type="entry name" value="HTH_17"/>
</dbReference>
<evidence type="ECO:0000313" key="2">
    <source>
        <dbReference type="EMBL" id="QJA47254.1"/>
    </source>
</evidence>
<accession>A0A6H1ZI66</accession>